<dbReference type="AlphaFoldDB" id="A0A5C6GP43"/>
<name>A0A5C6GP43_METRR</name>
<reference evidence="2" key="1">
    <citation type="submission" date="2018-12" db="EMBL/GenBank/DDBJ databases">
        <title>The complete genome of Metarhizium rileyi, a key fungal pathogen of Lepidoptera.</title>
        <authorList>
            <person name="Binneck E."/>
            <person name="Lastra C.C.L."/>
            <person name="Sosa-Gomez D.R."/>
        </authorList>
    </citation>
    <scope>NUCLEOTIDE SEQUENCE [LARGE SCALE GENOMIC DNA]</scope>
    <source>
        <strain evidence="2">Cep018-CH2</strain>
    </source>
</reference>
<proteinExistence type="predicted"/>
<gene>
    <name evidence="1" type="ORF">ED733_006797</name>
</gene>
<evidence type="ECO:0000313" key="1">
    <source>
        <dbReference type="EMBL" id="TWU78763.1"/>
    </source>
</evidence>
<sequence length="106" mass="11842">MAAPVSSTLDIWPPSPHWHVVVSTMSRMPSCFSPSSKAWRFDRCPFVIADLEKLNAKLVEWCVEDFGVILDCIPQAAIISPVRNDNQILGLGLTARMLLADFNRTK</sequence>
<dbReference type="Proteomes" id="UP000317257">
    <property type="component" value="Unassembled WGS sequence"/>
</dbReference>
<protein>
    <submittedName>
        <fullName evidence="1">Uncharacterized protein</fullName>
    </submittedName>
</protein>
<comment type="caution">
    <text evidence="1">The sequence shown here is derived from an EMBL/GenBank/DDBJ whole genome shotgun (WGS) entry which is preliminary data.</text>
</comment>
<evidence type="ECO:0000313" key="2">
    <source>
        <dbReference type="Proteomes" id="UP000317257"/>
    </source>
</evidence>
<accession>A0A5C6GP43</accession>
<organism evidence="1 2">
    <name type="scientific">Metarhizium rileyi (strain RCEF 4871)</name>
    <name type="common">Nomuraea rileyi</name>
    <dbReference type="NCBI Taxonomy" id="1649241"/>
    <lineage>
        <taxon>Eukaryota</taxon>
        <taxon>Fungi</taxon>
        <taxon>Dikarya</taxon>
        <taxon>Ascomycota</taxon>
        <taxon>Pezizomycotina</taxon>
        <taxon>Sordariomycetes</taxon>
        <taxon>Hypocreomycetidae</taxon>
        <taxon>Hypocreales</taxon>
        <taxon>Clavicipitaceae</taxon>
        <taxon>Metarhizium</taxon>
    </lineage>
</organism>
<dbReference type="EMBL" id="SBHS01000001">
    <property type="protein sequence ID" value="TWU78763.1"/>
    <property type="molecule type" value="Genomic_DNA"/>
</dbReference>